<dbReference type="SUPFAM" id="SSF56801">
    <property type="entry name" value="Acetyl-CoA synthetase-like"/>
    <property type="match status" value="1"/>
</dbReference>
<dbReference type="EMBL" id="JAATJH010000008">
    <property type="protein sequence ID" value="NJC28115.1"/>
    <property type="molecule type" value="Genomic_DNA"/>
</dbReference>
<dbReference type="Gene3D" id="3.40.50.12780">
    <property type="entry name" value="N-terminal domain of ligase-like"/>
    <property type="match status" value="1"/>
</dbReference>
<protein>
    <recommendedName>
        <fullName evidence="3">Acyl transferase</fullName>
    </recommendedName>
</protein>
<dbReference type="Proteomes" id="UP000770785">
    <property type="component" value="Unassembled WGS sequence"/>
</dbReference>
<dbReference type="InterPro" id="IPR042099">
    <property type="entry name" value="ANL_N_sf"/>
</dbReference>
<evidence type="ECO:0008006" key="3">
    <source>
        <dbReference type="Google" id="ProtNLM"/>
    </source>
</evidence>
<name>A0ABX0XG42_9BACT</name>
<sequence>MPTNTQHTNPAAERDRLRARIRAVAPDTFASVALAVFRYQARHNTIYARYLDLLRCDPASVTGPTEIPHLPISLFKTHSLVTGPGWTPARVFTSSGTTGASTSRHPLRDEDWYRQNARHTFERQYGPLRGRAVLALLPAYLERTGSSLVFMADDFIRQSGHPDSGFFLDDLAGLAKKLKSLAGAELPTLLIGVSFALLDLADEFPQALSNTIIMETGGMKGRRKEMTRGALHGTLRRAFRVSQIHSEYGMTELLSQAYAPADGVFLPAPTMRVTVRDVTDPLTNLPCGRNGALNVTDLANLDTISFIATDDLGRVHADGSFEVLGRMDASDVRGCNLLVL</sequence>
<evidence type="ECO:0000313" key="2">
    <source>
        <dbReference type="Proteomes" id="UP000770785"/>
    </source>
</evidence>
<evidence type="ECO:0000313" key="1">
    <source>
        <dbReference type="EMBL" id="NJC28115.1"/>
    </source>
</evidence>
<keyword evidence="2" id="KW-1185">Reference proteome</keyword>
<accession>A0ABX0XG42</accession>
<dbReference type="RefSeq" id="WP_320060369.1">
    <property type="nucleotide sequence ID" value="NZ_JAATJH010000008.1"/>
</dbReference>
<gene>
    <name evidence="1" type="ORF">GGR27_003634</name>
</gene>
<reference evidence="1 2" key="1">
    <citation type="submission" date="2020-03" db="EMBL/GenBank/DDBJ databases">
        <title>Genomic Encyclopedia of Type Strains, Phase IV (KMG-IV): sequencing the most valuable type-strain genomes for metagenomic binning, comparative biology and taxonomic classification.</title>
        <authorList>
            <person name="Goeker M."/>
        </authorList>
    </citation>
    <scope>NUCLEOTIDE SEQUENCE [LARGE SCALE GENOMIC DNA]</scope>
    <source>
        <strain evidence="1 2">DSM 105096</strain>
    </source>
</reference>
<organism evidence="1 2">
    <name type="scientific">Neolewinella antarctica</name>
    <dbReference type="NCBI Taxonomy" id="442734"/>
    <lineage>
        <taxon>Bacteria</taxon>
        <taxon>Pseudomonadati</taxon>
        <taxon>Bacteroidota</taxon>
        <taxon>Saprospiria</taxon>
        <taxon>Saprospirales</taxon>
        <taxon>Lewinellaceae</taxon>
        <taxon>Neolewinella</taxon>
    </lineage>
</organism>
<comment type="caution">
    <text evidence="1">The sequence shown here is derived from an EMBL/GenBank/DDBJ whole genome shotgun (WGS) entry which is preliminary data.</text>
</comment>
<proteinExistence type="predicted"/>